<evidence type="ECO:0000256" key="6">
    <source>
        <dbReference type="ARBA" id="ARBA00023098"/>
    </source>
</evidence>
<dbReference type="Proteomes" id="UP000271125">
    <property type="component" value="Unassembled WGS sequence"/>
</dbReference>
<dbReference type="AlphaFoldDB" id="A0A660SBT4"/>
<dbReference type="GO" id="GO:0043772">
    <property type="term" value="F:acyl-phosphate glycerol-3-phosphate acyltransferase activity"/>
    <property type="evidence" value="ECO:0007669"/>
    <property type="project" value="InterPro"/>
</dbReference>
<keyword evidence="4 10" id="KW-0812">Transmembrane</keyword>
<evidence type="ECO:0000256" key="8">
    <source>
        <dbReference type="ARBA" id="ARBA00023209"/>
    </source>
</evidence>
<keyword evidence="8" id="KW-0594">Phospholipid biosynthesis</keyword>
<keyword evidence="1" id="KW-1003">Cell membrane</keyword>
<keyword evidence="9" id="KW-1208">Phospholipid metabolism</keyword>
<dbReference type="GO" id="GO:0005886">
    <property type="term" value="C:plasma membrane"/>
    <property type="evidence" value="ECO:0007669"/>
    <property type="project" value="InterPro"/>
</dbReference>
<accession>A0A660SBT4</accession>
<evidence type="ECO:0000313" key="12">
    <source>
        <dbReference type="Proteomes" id="UP000271125"/>
    </source>
</evidence>
<keyword evidence="3" id="KW-0808">Transferase</keyword>
<gene>
    <name evidence="11" type="ORF">DRP43_05905</name>
</gene>
<name>A0A660SBT4_UNCT6</name>
<organism evidence="11 12">
    <name type="scientific">candidate division TA06 bacterium</name>
    <dbReference type="NCBI Taxonomy" id="2250710"/>
    <lineage>
        <taxon>Bacteria</taxon>
        <taxon>Bacteria division TA06</taxon>
    </lineage>
</organism>
<keyword evidence="2" id="KW-0444">Lipid biosynthesis</keyword>
<dbReference type="EMBL" id="QNBD01000295">
    <property type="protein sequence ID" value="RKX68264.1"/>
    <property type="molecule type" value="Genomic_DNA"/>
</dbReference>
<evidence type="ECO:0000256" key="9">
    <source>
        <dbReference type="ARBA" id="ARBA00023264"/>
    </source>
</evidence>
<sequence length="193" mass="22128">MNIVLKEIILVLIAYWIGSFSFARILSKIFRNINIYKVGNSIADASNVYHNVSKPLGILIWLLDFLRIYISLWITHLIFLKHEPELLLLVGFSMTIGHCFPIMHNFKGGRGVVAYSALLFYFAPLPTFIVGIASLLIALLFHQARFSQYMMVILVPIACYIFKTGKVWARYLLLTSIIMGIINYFVSKRYGEI</sequence>
<dbReference type="SMART" id="SM01207">
    <property type="entry name" value="G3P_acyltransf"/>
    <property type="match status" value="1"/>
</dbReference>
<evidence type="ECO:0000256" key="4">
    <source>
        <dbReference type="ARBA" id="ARBA00022692"/>
    </source>
</evidence>
<feature type="transmembrane region" description="Helical" evidence="10">
    <location>
        <begin position="7"/>
        <end position="26"/>
    </location>
</feature>
<keyword evidence="7 10" id="KW-0472">Membrane</keyword>
<evidence type="ECO:0000256" key="3">
    <source>
        <dbReference type="ARBA" id="ARBA00022679"/>
    </source>
</evidence>
<dbReference type="PANTHER" id="PTHR30309">
    <property type="entry name" value="INNER MEMBRANE PROTEIN YGIH"/>
    <property type="match status" value="1"/>
</dbReference>
<reference evidence="11 12" key="1">
    <citation type="submission" date="2018-06" db="EMBL/GenBank/DDBJ databases">
        <title>Extensive metabolic versatility and redundancy in microbially diverse, dynamic hydrothermal sediments.</title>
        <authorList>
            <person name="Dombrowski N."/>
            <person name="Teske A."/>
            <person name="Baker B.J."/>
        </authorList>
    </citation>
    <scope>NUCLEOTIDE SEQUENCE [LARGE SCALE GENOMIC DNA]</scope>
    <source>
        <strain evidence="11">B10_G13</strain>
    </source>
</reference>
<feature type="transmembrane region" description="Helical" evidence="10">
    <location>
        <begin position="118"/>
        <end position="139"/>
    </location>
</feature>
<feature type="transmembrane region" description="Helical" evidence="10">
    <location>
        <begin position="58"/>
        <end position="79"/>
    </location>
</feature>
<evidence type="ECO:0000256" key="7">
    <source>
        <dbReference type="ARBA" id="ARBA00023136"/>
    </source>
</evidence>
<evidence type="ECO:0000256" key="1">
    <source>
        <dbReference type="ARBA" id="ARBA00022475"/>
    </source>
</evidence>
<dbReference type="Pfam" id="PF02660">
    <property type="entry name" value="G3P_acyltransf"/>
    <property type="match status" value="1"/>
</dbReference>
<keyword evidence="5 10" id="KW-1133">Transmembrane helix</keyword>
<dbReference type="PANTHER" id="PTHR30309:SF0">
    <property type="entry name" value="GLYCEROL-3-PHOSPHATE ACYLTRANSFERASE-RELATED"/>
    <property type="match status" value="1"/>
</dbReference>
<evidence type="ECO:0008006" key="13">
    <source>
        <dbReference type="Google" id="ProtNLM"/>
    </source>
</evidence>
<keyword evidence="6" id="KW-0443">Lipid metabolism</keyword>
<dbReference type="InterPro" id="IPR003811">
    <property type="entry name" value="G3P_acylTferase_PlsY"/>
</dbReference>
<proteinExistence type="predicted"/>
<evidence type="ECO:0000256" key="10">
    <source>
        <dbReference type="SAM" id="Phobius"/>
    </source>
</evidence>
<feature type="transmembrane region" description="Helical" evidence="10">
    <location>
        <begin position="169"/>
        <end position="186"/>
    </location>
</feature>
<evidence type="ECO:0000256" key="2">
    <source>
        <dbReference type="ARBA" id="ARBA00022516"/>
    </source>
</evidence>
<evidence type="ECO:0000256" key="5">
    <source>
        <dbReference type="ARBA" id="ARBA00022989"/>
    </source>
</evidence>
<comment type="caution">
    <text evidence="11">The sequence shown here is derived from an EMBL/GenBank/DDBJ whole genome shotgun (WGS) entry which is preliminary data.</text>
</comment>
<dbReference type="GO" id="GO:0008654">
    <property type="term" value="P:phospholipid biosynthetic process"/>
    <property type="evidence" value="ECO:0007669"/>
    <property type="project" value="UniProtKB-KW"/>
</dbReference>
<evidence type="ECO:0000313" key="11">
    <source>
        <dbReference type="EMBL" id="RKX68264.1"/>
    </source>
</evidence>
<protein>
    <recommendedName>
        <fullName evidence="13">Glycerol-3-phosphate acyltransferase</fullName>
    </recommendedName>
</protein>
<feature type="transmembrane region" description="Helical" evidence="10">
    <location>
        <begin position="86"/>
        <end position="106"/>
    </location>
</feature>